<proteinExistence type="predicted"/>
<dbReference type="Proteomes" id="UP000681967">
    <property type="component" value="Unassembled WGS sequence"/>
</dbReference>
<dbReference type="AlphaFoldDB" id="A0A814D8U4"/>
<gene>
    <name evidence="2" type="ORF">BYL167_LOCUS12169</name>
    <name evidence="1" type="ORF">CJN711_LOCUS21</name>
</gene>
<evidence type="ECO:0000313" key="3">
    <source>
        <dbReference type="Proteomes" id="UP000663855"/>
    </source>
</evidence>
<name>A0A814D8U4_9BILA</name>
<comment type="caution">
    <text evidence="1">The sequence shown here is derived from an EMBL/GenBank/DDBJ whole genome shotgun (WGS) entry which is preliminary data.</text>
</comment>
<sequence>MAGDSVFDLIRLRKATRVPLNTVFLWLDTCSTDFEKFKDQFCAETSTMSYNWQFYDTKEKGYEFIKQADAQQNIVVISSGRIFADILNGLHDLRQLHSIYIYCNKKDKYEPWKDNYHKICGIFDDPVQLFDQMCYNLDEEARRSQQNIDITNRTKSKVRTTAVKIHCLVKNEIKSYYQPSISWCPWQASGCTTTSLPIKGQGTIEVWQYKSIPFELRISNKLDPNDNAANSYAIVLKVNVDKAQLGLVNAQCEHTLRVLDDTQESHEVLQADDSSWHCYWLTFYGEYRMIQYGIGEIRPRFKILEVHPHECDKISINNISYLHMKVNNDLNNKPTEYFKDNFRIFIGTEPVIFDPPLLVISPIEFSPTHPANIKGVLAPLLRNPCRNLYVEVIDFSLNAESFPNFIETVEQSIRNPTGWCYKKLKEKDNHFGKSKVEASYLCIALDQLENDKPICPCLIKIWPPGHHSPVHNHGDAYGIIRVLHGKILIKFFPFLSVNVRQDSLIEQLFVENQVTWMIPKLNQTYQMKNPDMDVSCCITIHCHQHETDDTIFCDRFDFITNDGHRIEHYDCLPDTNYLTFKNMMLMESKGESTA</sequence>
<accession>A0A814D8U4</accession>
<evidence type="ECO:0000313" key="1">
    <source>
        <dbReference type="EMBL" id="CAF0952568.1"/>
    </source>
</evidence>
<evidence type="ECO:0000313" key="2">
    <source>
        <dbReference type="EMBL" id="CAF3972728.1"/>
    </source>
</evidence>
<dbReference type="EMBL" id="CAJOBH010003959">
    <property type="protein sequence ID" value="CAF3972728.1"/>
    <property type="molecule type" value="Genomic_DNA"/>
</dbReference>
<dbReference type="SUPFAM" id="SSF51182">
    <property type="entry name" value="RmlC-like cupins"/>
    <property type="match status" value="1"/>
</dbReference>
<organism evidence="1 3">
    <name type="scientific">Rotaria magnacalcarata</name>
    <dbReference type="NCBI Taxonomy" id="392030"/>
    <lineage>
        <taxon>Eukaryota</taxon>
        <taxon>Metazoa</taxon>
        <taxon>Spiralia</taxon>
        <taxon>Gnathifera</taxon>
        <taxon>Rotifera</taxon>
        <taxon>Eurotatoria</taxon>
        <taxon>Bdelloidea</taxon>
        <taxon>Philodinida</taxon>
        <taxon>Philodinidae</taxon>
        <taxon>Rotaria</taxon>
    </lineage>
</organism>
<dbReference type="Gene3D" id="2.60.120.10">
    <property type="entry name" value="Jelly Rolls"/>
    <property type="match status" value="1"/>
</dbReference>
<dbReference type="Proteomes" id="UP000663855">
    <property type="component" value="Unassembled WGS sequence"/>
</dbReference>
<evidence type="ECO:0008006" key="4">
    <source>
        <dbReference type="Google" id="ProtNLM"/>
    </source>
</evidence>
<reference evidence="1" key="1">
    <citation type="submission" date="2021-02" db="EMBL/GenBank/DDBJ databases">
        <authorList>
            <person name="Nowell W R."/>
        </authorList>
    </citation>
    <scope>NUCLEOTIDE SEQUENCE</scope>
</reference>
<dbReference type="InterPro" id="IPR014710">
    <property type="entry name" value="RmlC-like_jellyroll"/>
</dbReference>
<protein>
    <recommendedName>
        <fullName evidence="4">Cysteine dioxygenase</fullName>
    </recommendedName>
</protein>
<dbReference type="InterPro" id="IPR011051">
    <property type="entry name" value="RmlC_Cupin_sf"/>
</dbReference>
<dbReference type="EMBL" id="CAJNOV010000004">
    <property type="protein sequence ID" value="CAF0952568.1"/>
    <property type="molecule type" value="Genomic_DNA"/>
</dbReference>